<name>A0A1M7ETH2_9GAMM</name>
<protein>
    <submittedName>
        <fullName evidence="3">Uncharacterized protein</fullName>
    </submittedName>
</protein>
<dbReference type="RefSeq" id="WP_073434848.1">
    <property type="nucleotide sequence ID" value="NZ_BJXU01000038.1"/>
</dbReference>
<evidence type="ECO:0000313" key="2">
    <source>
        <dbReference type="EMBL" id="GEN23254.1"/>
    </source>
</evidence>
<organism evidence="3 4">
    <name type="scientific">Halomonas cupida</name>
    <dbReference type="NCBI Taxonomy" id="44933"/>
    <lineage>
        <taxon>Bacteria</taxon>
        <taxon>Pseudomonadati</taxon>
        <taxon>Pseudomonadota</taxon>
        <taxon>Gammaproteobacteria</taxon>
        <taxon>Oceanospirillales</taxon>
        <taxon>Halomonadaceae</taxon>
        <taxon>Halomonas</taxon>
    </lineage>
</organism>
<keyword evidence="5" id="KW-1185">Reference proteome</keyword>
<dbReference type="EMBL" id="BJXU01000038">
    <property type="protein sequence ID" value="GEN23254.1"/>
    <property type="molecule type" value="Genomic_DNA"/>
</dbReference>
<keyword evidence="1" id="KW-0732">Signal</keyword>
<evidence type="ECO:0000313" key="4">
    <source>
        <dbReference type="Proteomes" id="UP000184123"/>
    </source>
</evidence>
<gene>
    <name evidence="2" type="ORF">HCU01_12030</name>
    <name evidence="3" type="ORF">SAMN05660971_01784</name>
</gene>
<sequence>MKIKLMTASLLLAALPLAAQADPATDRALQLSEPLSAKTQVNEVSELPNDVLSHVIAGGSSDAMAKAQLKRRAQQQDATNIEVNGDPLKLAWDAAH</sequence>
<evidence type="ECO:0000313" key="5">
    <source>
        <dbReference type="Proteomes" id="UP000321726"/>
    </source>
</evidence>
<feature type="chain" id="PRO_5012680802" evidence="1">
    <location>
        <begin position="22"/>
        <end position="96"/>
    </location>
</feature>
<dbReference type="EMBL" id="FRCA01000004">
    <property type="protein sequence ID" value="SHL95061.1"/>
    <property type="molecule type" value="Genomic_DNA"/>
</dbReference>
<reference evidence="2 5" key="2">
    <citation type="submission" date="2019-07" db="EMBL/GenBank/DDBJ databases">
        <title>Whole genome shotgun sequence of Halomonas cupida NBRC 102219.</title>
        <authorList>
            <person name="Hosoyama A."/>
            <person name="Uohara A."/>
            <person name="Ohji S."/>
            <person name="Ichikawa N."/>
        </authorList>
    </citation>
    <scope>NUCLEOTIDE SEQUENCE [LARGE SCALE GENOMIC DNA]</scope>
    <source>
        <strain evidence="2 5">NBRC 102219</strain>
    </source>
</reference>
<evidence type="ECO:0000256" key="1">
    <source>
        <dbReference type="SAM" id="SignalP"/>
    </source>
</evidence>
<evidence type="ECO:0000313" key="3">
    <source>
        <dbReference type="EMBL" id="SHL95061.1"/>
    </source>
</evidence>
<reference evidence="3 4" key="1">
    <citation type="submission" date="2016-11" db="EMBL/GenBank/DDBJ databases">
        <authorList>
            <person name="Jaros S."/>
            <person name="Januszkiewicz K."/>
            <person name="Wedrychowicz H."/>
        </authorList>
    </citation>
    <scope>NUCLEOTIDE SEQUENCE [LARGE SCALE GENOMIC DNA]</scope>
    <source>
        <strain evidence="3 4">DSM 4740</strain>
    </source>
</reference>
<accession>A0A1M7ETH2</accession>
<dbReference type="Proteomes" id="UP000321726">
    <property type="component" value="Unassembled WGS sequence"/>
</dbReference>
<dbReference type="Proteomes" id="UP000184123">
    <property type="component" value="Unassembled WGS sequence"/>
</dbReference>
<dbReference type="OrthoDB" id="6174308at2"/>
<dbReference type="AlphaFoldDB" id="A0A1M7ETH2"/>
<proteinExistence type="predicted"/>
<feature type="signal peptide" evidence="1">
    <location>
        <begin position="1"/>
        <end position="21"/>
    </location>
</feature>